<feature type="transmembrane region" description="Helical" evidence="5">
    <location>
        <begin position="6"/>
        <end position="29"/>
    </location>
</feature>
<dbReference type="RefSeq" id="WP_021777885.1">
    <property type="nucleotide sequence ID" value="NZ_AWXE01000005.1"/>
</dbReference>
<keyword evidence="4 5" id="KW-0472">Membrane</keyword>
<organism evidence="7 8">
    <name type="scientific">Candidatus Micropelagius thuwalensis</name>
    <dbReference type="NCBI Taxonomy" id="1397666"/>
    <lineage>
        <taxon>Bacteria</taxon>
        <taxon>Pseudomonadati</taxon>
        <taxon>Pseudomonadota</taxon>
        <taxon>Alphaproteobacteria</taxon>
        <taxon>PS1 clade</taxon>
        <taxon>Candidatus Micropelagius</taxon>
    </lineage>
</organism>
<dbReference type="AlphaFoldDB" id="U2XLB7"/>
<evidence type="ECO:0000256" key="5">
    <source>
        <dbReference type="SAM" id="Phobius"/>
    </source>
</evidence>
<gene>
    <name evidence="7" type="ORF">RS24_01948</name>
</gene>
<dbReference type="PANTHER" id="PTHR11863">
    <property type="entry name" value="STEROL DESATURASE"/>
    <property type="match status" value="1"/>
</dbReference>
<accession>U2XLB7</accession>
<evidence type="ECO:0000259" key="6">
    <source>
        <dbReference type="Pfam" id="PF04116"/>
    </source>
</evidence>
<comment type="subcellular location">
    <subcellularLocation>
        <location evidence="1">Membrane</location>
    </subcellularLocation>
</comment>
<name>U2XLB7_9PROT</name>
<dbReference type="EMBL" id="AWXE01000005">
    <property type="protein sequence ID" value="ERL45912.1"/>
    <property type="molecule type" value="Genomic_DNA"/>
</dbReference>
<reference evidence="7 8" key="1">
    <citation type="journal article" date="2014" name="FEMS Microbiol. Ecol.">
        <title>Genomic differentiation among two strains of the PS1 clade isolated from geographically separated marine habitats.</title>
        <authorList>
            <person name="Jimenez-Infante F."/>
            <person name="Ngugi D.K."/>
            <person name="Alam I."/>
            <person name="Rashid M."/>
            <person name="Baalawi W."/>
            <person name="Kamau A.A."/>
            <person name="Bajic V.B."/>
            <person name="Stingl U."/>
        </authorList>
    </citation>
    <scope>NUCLEOTIDE SEQUENCE [LARGE SCALE GENOMIC DNA]</scope>
    <source>
        <strain evidence="7 8">RS24</strain>
    </source>
</reference>
<dbReference type="eggNOG" id="ENOG5033Z1T">
    <property type="taxonomic scope" value="Bacteria"/>
</dbReference>
<evidence type="ECO:0000256" key="2">
    <source>
        <dbReference type="ARBA" id="ARBA00022692"/>
    </source>
</evidence>
<dbReference type="GO" id="GO:0016020">
    <property type="term" value="C:membrane"/>
    <property type="evidence" value="ECO:0007669"/>
    <property type="project" value="UniProtKB-SubCell"/>
</dbReference>
<keyword evidence="2 5" id="KW-0812">Transmembrane</keyword>
<evidence type="ECO:0000313" key="8">
    <source>
        <dbReference type="Proteomes" id="UP000016762"/>
    </source>
</evidence>
<dbReference type="InterPro" id="IPR050307">
    <property type="entry name" value="Sterol_Desaturase_Related"/>
</dbReference>
<evidence type="ECO:0000256" key="3">
    <source>
        <dbReference type="ARBA" id="ARBA00022989"/>
    </source>
</evidence>
<dbReference type="GO" id="GO:0005506">
    <property type="term" value="F:iron ion binding"/>
    <property type="evidence" value="ECO:0007669"/>
    <property type="project" value="InterPro"/>
</dbReference>
<dbReference type="OrthoDB" id="9770329at2"/>
<keyword evidence="8" id="KW-1185">Reference proteome</keyword>
<proteinExistence type="predicted"/>
<feature type="transmembrane region" description="Helical" evidence="5">
    <location>
        <begin position="90"/>
        <end position="111"/>
    </location>
</feature>
<evidence type="ECO:0000256" key="4">
    <source>
        <dbReference type="ARBA" id="ARBA00023136"/>
    </source>
</evidence>
<dbReference type="GO" id="GO:0016491">
    <property type="term" value="F:oxidoreductase activity"/>
    <property type="evidence" value="ECO:0007669"/>
    <property type="project" value="InterPro"/>
</dbReference>
<comment type="caution">
    <text evidence="7">The sequence shown here is derived from an EMBL/GenBank/DDBJ whole genome shotgun (WGS) entry which is preliminary data.</text>
</comment>
<evidence type="ECO:0000313" key="7">
    <source>
        <dbReference type="EMBL" id="ERL45912.1"/>
    </source>
</evidence>
<evidence type="ECO:0000256" key="1">
    <source>
        <dbReference type="ARBA" id="ARBA00004370"/>
    </source>
</evidence>
<feature type="domain" description="Fatty acid hydroxylase" evidence="6">
    <location>
        <begin position="99"/>
        <end position="236"/>
    </location>
</feature>
<dbReference type="Pfam" id="PF04116">
    <property type="entry name" value="FA_hydroxylase"/>
    <property type="match status" value="1"/>
</dbReference>
<feature type="transmembrane region" description="Helical" evidence="5">
    <location>
        <begin position="64"/>
        <end position="84"/>
    </location>
</feature>
<sequence>MPAFFSEYNIFVSIGSLAGLVALSLVVFYSMQLIPTFKEANIANLNANKKMREKSFYSPTVRNGMLGSGLGYLVNYFIILPLTITFEFTSVWNVLFSIFIILMVYDFFYYLMHRFLFHGDNHFFKTVHAVHHQMKNPSRGDSSYLHWLEGTMGVLLFGFTVGGLSLIFGKFDLVSIVITMWLYQEINLHNHAIFETDTFPFKTLHKISADHHRHHVNFNKGNYSSITLLYDWIFGTYETEETAPLKQL</sequence>
<dbReference type="InterPro" id="IPR006694">
    <property type="entry name" value="Fatty_acid_hydroxylase"/>
</dbReference>
<dbReference type="STRING" id="1397666.RS24_01948"/>
<feature type="transmembrane region" description="Helical" evidence="5">
    <location>
        <begin position="144"/>
        <end position="168"/>
    </location>
</feature>
<dbReference type="Proteomes" id="UP000016762">
    <property type="component" value="Unassembled WGS sequence"/>
</dbReference>
<dbReference type="GO" id="GO:0008610">
    <property type="term" value="P:lipid biosynthetic process"/>
    <property type="evidence" value="ECO:0007669"/>
    <property type="project" value="InterPro"/>
</dbReference>
<keyword evidence="3 5" id="KW-1133">Transmembrane helix</keyword>
<protein>
    <submittedName>
        <fullName evidence="7">O-acetylhomoserine-O-acetylserine sulfhydrylase protein</fullName>
    </submittedName>
</protein>